<dbReference type="InterPro" id="IPR057990">
    <property type="entry name" value="TPR_SYO1"/>
</dbReference>
<organism evidence="4 5">
    <name type="scientific">Orbilia blumenaviensis</name>
    <dbReference type="NCBI Taxonomy" id="1796055"/>
    <lineage>
        <taxon>Eukaryota</taxon>
        <taxon>Fungi</taxon>
        <taxon>Dikarya</taxon>
        <taxon>Ascomycota</taxon>
        <taxon>Pezizomycotina</taxon>
        <taxon>Orbiliomycetes</taxon>
        <taxon>Orbiliales</taxon>
        <taxon>Orbiliaceae</taxon>
        <taxon>Orbilia</taxon>
    </lineage>
</organism>
<name>A0AAV9UVJ8_9PEZI</name>
<accession>A0AAV9UVJ8</accession>
<dbReference type="Proteomes" id="UP001373714">
    <property type="component" value="Unassembled WGS sequence"/>
</dbReference>
<keyword evidence="5" id="KW-1185">Reference proteome</keyword>
<dbReference type="AlphaFoldDB" id="A0AAV9UVJ8"/>
<protein>
    <recommendedName>
        <fullName evidence="3">SYO1-like TPR repeats domain-containing protein</fullName>
    </recommendedName>
</protein>
<dbReference type="Pfam" id="PF25567">
    <property type="entry name" value="TPR_SYO1"/>
    <property type="match status" value="1"/>
</dbReference>
<dbReference type="GO" id="GO:0051082">
    <property type="term" value="F:unfolded protein binding"/>
    <property type="evidence" value="ECO:0007669"/>
    <property type="project" value="TreeGrafter"/>
</dbReference>
<feature type="domain" description="SYO1-like TPR repeats" evidence="3">
    <location>
        <begin position="535"/>
        <end position="708"/>
    </location>
</feature>
<dbReference type="CDD" id="cd13394">
    <property type="entry name" value="Syo1_like"/>
    <property type="match status" value="1"/>
</dbReference>
<feature type="compositionally biased region" description="Acidic residues" evidence="2">
    <location>
        <begin position="391"/>
        <end position="421"/>
    </location>
</feature>
<dbReference type="InterPro" id="IPR016024">
    <property type="entry name" value="ARM-type_fold"/>
</dbReference>
<comment type="caution">
    <text evidence="4">The sequence shown here is derived from an EMBL/GenBank/DDBJ whole genome shotgun (WGS) entry which is preliminary data.</text>
</comment>
<dbReference type="GO" id="GO:0042273">
    <property type="term" value="P:ribosomal large subunit biogenesis"/>
    <property type="evidence" value="ECO:0007669"/>
    <property type="project" value="TreeGrafter"/>
</dbReference>
<dbReference type="SUPFAM" id="SSF48371">
    <property type="entry name" value="ARM repeat"/>
    <property type="match status" value="1"/>
</dbReference>
<feature type="region of interest" description="Disordered" evidence="2">
    <location>
        <begin position="345"/>
        <end position="421"/>
    </location>
</feature>
<sequence length="712" mass="78309">MADNTSKKRWKQPEPRTCRKSSATTVFSWTNPKSNISVNSAEAEILRDQKVLPIIAGIQAGSPAERTQHLVAACSIVEDPICRKLLLKQHIIQTILDKVLADASEEVTTAGWGLLNKIVLYEGYDIALHLYRKGIFEKIDVAVQTIYTGMTSLAADSKALSPAAQSLLWDYTFSVVSLLTKLSETTKEALKRVTSQEVITLAASLLGRKINGRSSITIPGHVQTATVTLLDRMTDQNPLAYELVTSEPGLVHCLMILHTMRAEENPVGLAPTCSTLHNLVYQSLISKDSWVEDIMFADARLIAPLSIIVRTVLAKQSPTQEEQQALFLSLETLSAISNCTVETFGHNAPEGVNGIDGGDQDDDEGDQEDGDDFHMDGVERGLIMGKANSSSDEEEEGADIDDDNDDEPSDDEPSDEELPDELGADMAMVTGDEGTVARASKKKPFMSPELELLYTSTIPIVLPLAIATPSSETENNLRLAGISLLCAIAGAFSTLSSKSHKSKLTIPQVLMDSYYPSTHRIWDNLITPILISNSADIKLAEKITELAIHITGFSPSVSVSNNQHKSFLALYNATDSIPLKVLCIKVLLNLARCQGTERIEVNKELGTFFMTTVNKLPFLGDPEPADLPAPEVIIECLNAVYDVYDDMDNDYDEEVFVKLGFLKYLNSFVGRLRAMAKKIDRRKHLELRESADDALINLSAFIKYKSKEREEM</sequence>
<dbReference type="InterPro" id="IPR011989">
    <property type="entry name" value="ARM-like"/>
</dbReference>
<evidence type="ECO:0000256" key="2">
    <source>
        <dbReference type="SAM" id="MobiDB-lite"/>
    </source>
</evidence>
<evidence type="ECO:0000256" key="1">
    <source>
        <dbReference type="ARBA" id="ARBA00049983"/>
    </source>
</evidence>
<evidence type="ECO:0000313" key="5">
    <source>
        <dbReference type="Proteomes" id="UP001373714"/>
    </source>
</evidence>
<evidence type="ECO:0000259" key="3">
    <source>
        <dbReference type="Pfam" id="PF25567"/>
    </source>
</evidence>
<comment type="similarity">
    <text evidence="1">Belongs to the nuclear import and ribosome assembly adapter family.</text>
</comment>
<gene>
    <name evidence="4" type="ORF">TWF730_009622</name>
</gene>
<dbReference type="EMBL" id="JAVHNS010000007">
    <property type="protein sequence ID" value="KAK6348854.1"/>
    <property type="molecule type" value="Genomic_DNA"/>
</dbReference>
<dbReference type="PANTHER" id="PTHR13347:SF1">
    <property type="entry name" value="HEAT REPEAT-CONTAINING PROTEIN 3"/>
    <property type="match status" value="1"/>
</dbReference>
<feature type="compositionally biased region" description="Acidic residues" evidence="2">
    <location>
        <begin position="358"/>
        <end position="371"/>
    </location>
</feature>
<evidence type="ECO:0000313" key="4">
    <source>
        <dbReference type="EMBL" id="KAK6348854.1"/>
    </source>
</evidence>
<reference evidence="4 5" key="1">
    <citation type="submission" date="2019-10" db="EMBL/GenBank/DDBJ databases">
        <authorList>
            <person name="Palmer J.M."/>
        </authorList>
    </citation>
    <scope>NUCLEOTIDE SEQUENCE [LARGE SCALE GENOMIC DNA]</scope>
    <source>
        <strain evidence="4 5">TWF730</strain>
    </source>
</reference>
<dbReference type="GO" id="GO:0006606">
    <property type="term" value="P:protein import into nucleus"/>
    <property type="evidence" value="ECO:0007669"/>
    <property type="project" value="TreeGrafter"/>
</dbReference>
<dbReference type="PANTHER" id="PTHR13347">
    <property type="entry name" value="HEAT REPEAT-CONTAINING PROTEIN 3"/>
    <property type="match status" value="1"/>
</dbReference>
<proteinExistence type="inferred from homology"/>
<dbReference type="InterPro" id="IPR052616">
    <property type="entry name" value="SYO1-like"/>
</dbReference>
<dbReference type="Gene3D" id="1.25.10.10">
    <property type="entry name" value="Leucine-rich Repeat Variant"/>
    <property type="match status" value="2"/>
</dbReference>